<organism evidence="2 3">
    <name type="scientific">Rheinheimera nanhaiensis E407-8</name>
    <dbReference type="NCBI Taxonomy" id="562729"/>
    <lineage>
        <taxon>Bacteria</taxon>
        <taxon>Pseudomonadati</taxon>
        <taxon>Pseudomonadota</taxon>
        <taxon>Gammaproteobacteria</taxon>
        <taxon>Chromatiales</taxon>
        <taxon>Chromatiaceae</taxon>
        <taxon>Rheinheimera</taxon>
    </lineage>
</organism>
<accession>I1DSY1</accession>
<dbReference type="Gene3D" id="2.60.120.1140">
    <property type="entry name" value="Protein of unknown function DUF192"/>
    <property type="match status" value="1"/>
</dbReference>
<gene>
    <name evidence="2" type="ORF">RNAN_0122</name>
</gene>
<dbReference type="InterPro" id="IPR003795">
    <property type="entry name" value="DUF192"/>
</dbReference>
<sequence>MKRLLLLVLLCLPLLACAAQEGELEVFDLVSLQIGNMTIQVQLADTPEKRAQGLMFQQSAEPGMLLLYSQPTAVSLWMANTAMPLDVAYIGPDWTIAELITLQPFDQTPVSSQQPVIAALELPRGWFARHSITVGQKVALGAGKN</sequence>
<dbReference type="InterPro" id="IPR038695">
    <property type="entry name" value="Saro_0823-like_sf"/>
</dbReference>
<dbReference type="RefSeq" id="WP_008217661.1">
    <property type="nucleotide sequence ID" value="NZ_BAFK01000001.1"/>
</dbReference>
<dbReference type="OrthoDB" id="5526466at2"/>
<keyword evidence="1" id="KW-0732">Signal</keyword>
<feature type="signal peptide" evidence="1">
    <location>
        <begin position="1"/>
        <end position="18"/>
    </location>
</feature>
<evidence type="ECO:0000313" key="3">
    <source>
        <dbReference type="Proteomes" id="UP000004374"/>
    </source>
</evidence>
<protein>
    <submittedName>
        <fullName evidence="2">Exported protein</fullName>
    </submittedName>
</protein>
<dbReference type="PANTHER" id="PTHR37953">
    <property type="entry name" value="UPF0127 PROTEIN MJ1496"/>
    <property type="match status" value="1"/>
</dbReference>
<name>I1DSY1_9GAMM</name>
<dbReference type="AlphaFoldDB" id="I1DSY1"/>
<proteinExistence type="predicted"/>
<reference evidence="2 3" key="1">
    <citation type="journal article" date="2012" name="J. Bacteriol.">
        <title>Genome Sequence of the Protease-Producing Bacterium Rheinheimera nanhaiensis E407-8T, Isolated from Deep-Sea Sediment of the South China Sea.</title>
        <authorList>
            <person name="Zhang X.-Y."/>
            <person name="Zhang Y.-J."/>
            <person name="Qin Q.-L."/>
            <person name="Xie B.-B."/>
            <person name="Chen X.-L."/>
            <person name="Zhou B.-C."/>
            <person name="Zhang Y.-Z."/>
        </authorList>
    </citation>
    <scope>NUCLEOTIDE SEQUENCE [LARGE SCALE GENOMIC DNA]</scope>
    <source>
        <strain evidence="2 3">E407-8</strain>
    </source>
</reference>
<dbReference type="Pfam" id="PF02643">
    <property type="entry name" value="DUF192"/>
    <property type="match status" value="1"/>
</dbReference>
<dbReference type="STRING" id="562729.RNAN_0122"/>
<keyword evidence="3" id="KW-1185">Reference proteome</keyword>
<feature type="chain" id="PRO_5003638860" evidence="1">
    <location>
        <begin position="19"/>
        <end position="145"/>
    </location>
</feature>
<evidence type="ECO:0000256" key="1">
    <source>
        <dbReference type="SAM" id="SignalP"/>
    </source>
</evidence>
<dbReference type="PANTHER" id="PTHR37953:SF1">
    <property type="entry name" value="UPF0127 PROTEIN MJ1496"/>
    <property type="match status" value="1"/>
</dbReference>
<evidence type="ECO:0000313" key="2">
    <source>
        <dbReference type="EMBL" id="GAB57159.1"/>
    </source>
</evidence>
<comment type="caution">
    <text evidence="2">The sequence shown here is derived from an EMBL/GenBank/DDBJ whole genome shotgun (WGS) entry which is preliminary data.</text>
</comment>
<dbReference type="EMBL" id="BAFK01000001">
    <property type="protein sequence ID" value="GAB57159.1"/>
    <property type="molecule type" value="Genomic_DNA"/>
</dbReference>
<dbReference type="Proteomes" id="UP000004374">
    <property type="component" value="Unassembled WGS sequence"/>
</dbReference>